<sequence length="575" mass="62479">MINNKWRNVMTTTVIASMLLAACSNESGALQTTTTTTTTTENQSTQDQTKTVDYAQNFNKTEVMSFSIDVDEDAWQEMLDTATEENYIKANVTINGTTIENVGIRAKGNSSLRQVAQDDSTDRYSFKIKFDKYVKGQTWNGLDKMVVNNMISDASYMKEYLSYDIMSYIGVDAPLFSFANINVNGKAWGLYLAVEDIDSGYLARAKNGEGEIYKPNNDGNMGADGMGNPMGMGNPPAEGEAFGMGDRQSPEGMGPPSDQGEGTGDAKSQTANTGGEGGRGFGRGGGMNGGTNGVSLVYTDDKVSSYSGIFDNARTKTTEEDEQRVIEALKNLNAGTDLEKYVDVDAVLKYFAAHNMVVNMDSYTSNMGHNYYLYENNGKISMLPWDYNMAFGGFQAGSASDVVNLAIDTPLSGVTMEERPILSKLLEVPEYKAKYHEYLQQIVDGYFANGKFEQTVETLNNLITDYVKNDATAFVTYDKYKEAVAELTKLGTLRAESIQGQLDGTIPSTTEGQKASADKLIDASSVDLNKLGDGLKGNGMRGGFGGPGFNRNSGNQNQQSEKTEQSDTSKSDTSQ</sequence>
<feature type="compositionally biased region" description="Basic and acidic residues" evidence="1">
    <location>
        <begin position="561"/>
        <end position="575"/>
    </location>
</feature>
<evidence type="ECO:0000256" key="2">
    <source>
        <dbReference type="SAM" id="SignalP"/>
    </source>
</evidence>
<keyword evidence="4" id="KW-1185">Reference proteome</keyword>
<dbReference type="PANTHER" id="PTHR40050:SF1">
    <property type="entry name" value="INNER SPORE COAT PROTEIN H"/>
    <property type="match status" value="1"/>
</dbReference>
<feature type="chain" id="PRO_5038982387" evidence="2">
    <location>
        <begin position="30"/>
        <end position="575"/>
    </location>
</feature>
<protein>
    <submittedName>
        <fullName evidence="3">CotH protein</fullName>
    </submittedName>
</protein>
<accession>A0A1G5KQ42</accession>
<feature type="compositionally biased region" description="Gly residues" evidence="1">
    <location>
        <begin position="536"/>
        <end position="548"/>
    </location>
</feature>
<dbReference type="RefSeq" id="WP_208606814.1">
    <property type="nucleotide sequence ID" value="NZ_FMVM01000016.1"/>
</dbReference>
<dbReference type="InterPro" id="IPR014867">
    <property type="entry name" value="Spore_coat_CotH_CotH2/3/7"/>
</dbReference>
<evidence type="ECO:0000256" key="1">
    <source>
        <dbReference type="SAM" id="MobiDB-lite"/>
    </source>
</evidence>
<feature type="compositionally biased region" description="Gly residues" evidence="1">
    <location>
        <begin position="274"/>
        <end position="288"/>
    </location>
</feature>
<feature type="region of interest" description="Disordered" evidence="1">
    <location>
        <begin position="536"/>
        <end position="575"/>
    </location>
</feature>
<feature type="compositionally biased region" description="Low complexity" evidence="1">
    <location>
        <begin position="231"/>
        <end position="240"/>
    </location>
</feature>
<proteinExistence type="predicted"/>
<feature type="region of interest" description="Disordered" evidence="1">
    <location>
        <begin position="212"/>
        <end position="288"/>
    </location>
</feature>
<dbReference type="PANTHER" id="PTHR40050">
    <property type="entry name" value="INNER SPORE COAT PROTEIN H"/>
    <property type="match status" value="1"/>
</dbReference>
<organism evidence="3 4">
    <name type="scientific">Paenibacillus polysaccharolyticus</name>
    <dbReference type="NCBI Taxonomy" id="582692"/>
    <lineage>
        <taxon>Bacteria</taxon>
        <taxon>Bacillati</taxon>
        <taxon>Bacillota</taxon>
        <taxon>Bacilli</taxon>
        <taxon>Bacillales</taxon>
        <taxon>Paenibacillaceae</taxon>
        <taxon>Paenibacillus</taxon>
    </lineage>
</organism>
<keyword evidence="2" id="KW-0732">Signal</keyword>
<reference evidence="4" key="1">
    <citation type="submission" date="2016-10" db="EMBL/GenBank/DDBJ databases">
        <authorList>
            <person name="Varghese N."/>
            <person name="Submissions S."/>
        </authorList>
    </citation>
    <scope>NUCLEOTIDE SEQUENCE [LARGE SCALE GENOMIC DNA]</scope>
    <source>
        <strain evidence="4">BL9</strain>
    </source>
</reference>
<dbReference type="Pfam" id="PF08757">
    <property type="entry name" value="CotH"/>
    <property type="match status" value="1"/>
</dbReference>
<dbReference type="AlphaFoldDB" id="A0A1G5KQ42"/>
<dbReference type="STRING" id="582692.SAMN05720606_11668"/>
<evidence type="ECO:0000313" key="4">
    <source>
        <dbReference type="Proteomes" id="UP000198538"/>
    </source>
</evidence>
<gene>
    <name evidence="3" type="ORF">SAMN05720606_11668</name>
</gene>
<dbReference type="PROSITE" id="PS51257">
    <property type="entry name" value="PROKAR_LIPOPROTEIN"/>
    <property type="match status" value="1"/>
</dbReference>
<dbReference type="EMBL" id="FMVM01000016">
    <property type="protein sequence ID" value="SCZ02321.1"/>
    <property type="molecule type" value="Genomic_DNA"/>
</dbReference>
<dbReference type="Proteomes" id="UP000198538">
    <property type="component" value="Unassembled WGS sequence"/>
</dbReference>
<evidence type="ECO:0000313" key="3">
    <source>
        <dbReference type="EMBL" id="SCZ02321.1"/>
    </source>
</evidence>
<name>A0A1G5KQ42_9BACL</name>
<feature type="signal peptide" evidence="2">
    <location>
        <begin position="1"/>
        <end position="29"/>
    </location>
</feature>